<reference evidence="1 2" key="1">
    <citation type="submission" date="2014-03" db="EMBL/GenBank/DDBJ databases">
        <title>Draft genome of the hookworm Oesophagostomum dentatum.</title>
        <authorList>
            <person name="Mitreva M."/>
        </authorList>
    </citation>
    <scope>NUCLEOTIDE SEQUENCE [LARGE SCALE GENOMIC DNA]</scope>
    <source>
        <strain evidence="1 2">OD-Hann</strain>
    </source>
</reference>
<dbReference type="EMBL" id="KN553866">
    <property type="protein sequence ID" value="KHJ89700.1"/>
    <property type="molecule type" value="Genomic_DNA"/>
</dbReference>
<dbReference type="OrthoDB" id="5862742at2759"/>
<sequence>LTTPIRVSLIQILRSIFLGHPLATCIDQWTSLHHITRKAVERSKAAYASIAITKRLTL</sequence>
<evidence type="ECO:0000313" key="1">
    <source>
        <dbReference type="EMBL" id="KHJ89700.1"/>
    </source>
</evidence>
<protein>
    <submittedName>
        <fullName evidence="1">Uncharacterized protein</fullName>
    </submittedName>
</protein>
<feature type="non-terminal residue" evidence="1">
    <location>
        <position position="1"/>
    </location>
</feature>
<organism evidence="1 2">
    <name type="scientific">Oesophagostomum dentatum</name>
    <name type="common">Nodular worm</name>
    <dbReference type="NCBI Taxonomy" id="61180"/>
    <lineage>
        <taxon>Eukaryota</taxon>
        <taxon>Metazoa</taxon>
        <taxon>Ecdysozoa</taxon>
        <taxon>Nematoda</taxon>
        <taxon>Chromadorea</taxon>
        <taxon>Rhabditida</taxon>
        <taxon>Rhabditina</taxon>
        <taxon>Rhabditomorpha</taxon>
        <taxon>Strongyloidea</taxon>
        <taxon>Strongylidae</taxon>
        <taxon>Oesophagostomum</taxon>
    </lineage>
</organism>
<evidence type="ECO:0000313" key="2">
    <source>
        <dbReference type="Proteomes" id="UP000053660"/>
    </source>
</evidence>
<proteinExistence type="predicted"/>
<gene>
    <name evidence="1" type="ORF">OESDEN_10467</name>
</gene>
<name>A0A0B1T2V6_OESDE</name>
<dbReference type="Proteomes" id="UP000053660">
    <property type="component" value="Unassembled WGS sequence"/>
</dbReference>
<keyword evidence="2" id="KW-1185">Reference proteome</keyword>
<dbReference type="AlphaFoldDB" id="A0A0B1T2V6"/>
<accession>A0A0B1T2V6</accession>